<proteinExistence type="predicted"/>
<dbReference type="SUPFAM" id="SSF46689">
    <property type="entry name" value="Homeodomain-like"/>
    <property type="match status" value="1"/>
</dbReference>
<dbReference type="GO" id="GO:0003700">
    <property type="term" value="F:DNA-binding transcription factor activity"/>
    <property type="evidence" value="ECO:0007669"/>
    <property type="project" value="TreeGrafter"/>
</dbReference>
<comment type="caution">
    <text evidence="5">The sequence shown here is derived from an EMBL/GenBank/DDBJ whole genome shotgun (WGS) entry which is preliminary data.</text>
</comment>
<dbReference type="PRINTS" id="PR00455">
    <property type="entry name" value="HTHTETR"/>
</dbReference>
<dbReference type="PROSITE" id="PS50977">
    <property type="entry name" value="HTH_TETR_2"/>
    <property type="match status" value="1"/>
</dbReference>
<feature type="region of interest" description="Disordered" evidence="3">
    <location>
        <begin position="1"/>
        <end position="27"/>
    </location>
</feature>
<sequence length="226" mass="26419">MDVDTRIERRDDSEDERPSRRRLPPEERRQQIVDGAVAFFAEVGLDGKTRDLARRLGVTQSLLFNYFSTKDDLLEAVYEQVYLNRLSPDWPDQLKDRNRPLRDRLLGFYTEYSQLIFQYEWMRIFMFSGLYGTELNRRYLKHMSDFILRPLLDEIRHSARGGTAPDMEDIWNLHGGIVYIGIRQHIYRTPCPDDPTRAITRAVDRFLSAFGIDVPDGPAAERGEGS</sequence>
<name>A0A2G1QJX3_9HYPH</name>
<evidence type="ECO:0000256" key="1">
    <source>
        <dbReference type="ARBA" id="ARBA00023125"/>
    </source>
</evidence>
<dbReference type="InterPro" id="IPR001647">
    <property type="entry name" value="HTH_TetR"/>
</dbReference>
<dbReference type="Proteomes" id="UP000221168">
    <property type="component" value="Unassembled WGS sequence"/>
</dbReference>
<gene>
    <name evidence="5" type="ORF">CSC94_16910</name>
</gene>
<dbReference type="PANTHER" id="PTHR30055">
    <property type="entry name" value="HTH-TYPE TRANSCRIPTIONAL REGULATOR RUTR"/>
    <property type="match status" value="1"/>
</dbReference>
<dbReference type="Gene3D" id="1.10.357.10">
    <property type="entry name" value="Tetracycline Repressor, domain 2"/>
    <property type="match status" value="1"/>
</dbReference>
<evidence type="ECO:0000259" key="4">
    <source>
        <dbReference type="PROSITE" id="PS50977"/>
    </source>
</evidence>
<evidence type="ECO:0000256" key="3">
    <source>
        <dbReference type="SAM" id="MobiDB-lite"/>
    </source>
</evidence>
<accession>A0A2G1QJX3</accession>
<reference evidence="5 6" key="1">
    <citation type="submission" date="2017-10" db="EMBL/GenBank/DDBJ databases">
        <title>Sedimentibacterium mangrovi gen. nov., sp. nov., a novel member of family Phyllobacteriacea isolated from mangrove sediment.</title>
        <authorList>
            <person name="Liao H."/>
            <person name="Tian Y."/>
        </authorList>
    </citation>
    <scope>NUCLEOTIDE SEQUENCE [LARGE SCALE GENOMIC DNA]</scope>
    <source>
        <strain evidence="5 6">X9-2-2</strain>
    </source>
</reference>
<organism evidence="5 6">
    <name type="scientific">Zhengella mangrovi</name>
    <dbReference type="NCBI Taxonomy" id="1982044"/>
    <lineage>
        <taxon>Bacteria</taxon>
        <taxon>Pseudomonadati</taxon>
        <taxon>Pseudomonadota</taxon>
        <taxon>Alphaproteobacteria</taxon>
        <taxon>Hyphomicrobiales</taxon>
        <taxon>Notoacmeibacteraceae</taxon>
        <taxon>Zhengella</taxon>
    </lineage>
</organism>
<evidence type="ECO:0000313" key="6">
    <source>
        <dbReference type="Proteomes" id="UP000221168"/>
    </source>
</evidence>
<dbReference type="AlphaFoldDB" id="A0A2G1QJX3"/>
<dbReference type="InterPro" id="IPR009057">
    <property type="entry name" value="Homeodomain-like_sf"/>
</dbReference>
<dbReference type="GO" id="GO:0000976">
    <property type="term" value="F:transcription cis-regulatory region binding"/>
    <property type="evidence" value="ECO:0007669"/>
    <property type="project" value="TreeGrafter"/>
</dbReference>
<dbReference type="EMBL" id="PDVP01000012">
    <property type="protein sequence ID" value="PHP65769.1"/>
    <property type="molecule type" value="Genomic_DNA"/>
</dbReference>
<dbReference type="PANTHER" id="PTHR30055:SF181">
    <property type="entry name" value="BLR6905 PROTEIN"/>
    <property type="match status" value="1"/>
</dbReference>
<feature type="domain" description="HTH tetR-type" evidence="4">
    <location>
        <begin position="26"/>
        <end position="85"/>
    </location>
</feature>
<keyword evidence="1 2" id="KW-0238">DNA-binding</keyword>
<dbReference type="Pfam" id="PF00440">
    <property type="entry name" value="TetR_N"/>
    <property type="match status" value="1"/>
</dbReference>
<keyword evidence="6" id="KW-1185">Reference proteome</keyword>
<dbReference type="OrthoDB" id="7465645at2"/>
<evidence type="ECO:0000256" key="2">
    <source>
        <dbReference type="PROSITE-ProRule" id="PRU00335"/>
    </source>
</evidence>
<protein>
    <submittedName>
        <fullName evidence="5">TetR family transcriptional regulator</fullName>
    </submittedName>
</protein>
<feature type="DNA-binding region" description="H-T-H motif" evidence="2">
    <location>
        <begin position="48"/>
        <end position="67"/>
    </location>
</feature>
<evidence type="ECO:0000313" key="5">
    <source>
        <dbReference type="EMBL" id="PHP65769.1"/>
    </source>
</evidence>
<dbReference type="InterPro" id="IPR050109">
    <property type="entry name" value="HTH-type_TetR-like_transc_reg"/>
</dbReference>